<dbReference type="Proteomes" id="UP000077469">
    <property type="component" value="Chromosome"/>
</dbReference>
<feature type="domain" description="Leucine-binding protein" evidence="4">
    <location>
        <begin position="23"/>
        <end position="365"/>
    </location>
</feature>
<keyword evidence="6" id="KW-1185">Reference proteome</keyword>
<dbReference type="InterPro" id="IPR028082">
    <property type="entry name" value="Peripla_BP_I"/>
</dbReference>
<reference evidence="5 6" key="1">
    <citation type="submission" date="2014-01" db="EMBL/GenBank/DDBJ databases">
        <title>Genome sequencing of Thermotog hypogea.</title>
        <authorList>
            <person name="Zhang X."/>
            <person name="Alvare G."/>
            <person name="Fristensky B."/>
            <person name="Chen L."/>
            <person name="Suen T."/>
            <person name="Chen Q."/>
            <person name="Ma K."/>
        </authorList>
    </citation>
    <scope>NUCLEOTIDE SEQUENCE [LARGE SCALE GENOMIC DNA]</scope>
    <source>
        <strain evidence="5 6">DSM 11164</strain>
    </source>
</reference>
<accession>A0A0X1KT61</accession>
<evidence type="ECO:0000313" key="6">
    <source>
        <dbReference type="Proteomes" id="UP000077469"/>
    </source>
</evidence>
<dbReference type="RefSeq" id="WP_031502709.1">
    <property type="nucleotide sequence ID" value="NC_022795.1"/>
</dbReference>
<dbReference type="AlphaFoldDB" id="A0A0X1KT61"/>
<dbReference type="KEGG" id="phy:AJ81_10335"/>
<feature type="chain" id="PRO_5006945799" evidence="3">
    <location>
        <begin position="19"/>
        <end position="374"/>
    </location>
</feature>
<dbReference type="OrthoDB" id="9783240at2"/>
<evidence type="ECO:0000256" key="2">
    <source>
        <dbReference type="ARBA" id="ARBA00022729"/>
    </source>
</evidence>
<dbReference type="STRING" id="1123384.AJ81_10335"/>
<organism evidence="5 6">
    <name type="scientific">Pseudothermotoga hypogea DSM 11164 = NBRC 106472</name>
    <dbReference type="NCBI Taxonomy" id="1123384"/>
    <lineage>
        <taxon>Bacteria</taxon>
        <taxon>Thermotogati</taxon>
        <taxon>Thermotogota</taxon>
        <taxon>Thermotogae</taxon>
        <taxon>Thermotogales</taxon>
        <taxon>Thermotogaceae</taxon>
        <taxon>Pseudothermotoga</taxon>
    </lineage>
</organism>
<dbReference type="CDD" id="cd06347">
    <property type="entry name" value="PBP1_ABC_LivK_ligand_binding-like"/>
    <property type="match status" value="1"/>
</dbReference>
<evidence type="ECO:0000256" key="3">
    <source>
        <dbReference type="SAM" id="SignalP"/>
    </source>
</evidence>
<evidence type="ECO:0000259" key="4">
    <source>
        <dbReference type="Pfam" id="PF13458"/>
    </source>
</evidence>
<dbReference type="PATRIC" id="fig|1123384.7.peg.2074"/>
<dbReference type="EMBL" id="CP007141">
    <property type="protein sequence ID" value="AJC74507.1"/>
    <property type="molecule type" value="Genomic_DNA"/>
</dbReference>
<proteinExistence type="inferred from homology"/>
<dbReference type="PANTHER" id="PTHR30483:SF6">
    <property type="entry name" value="PERIPLASMIC BINDING PROTEIN OF ABC TRANSPORTER FOR NATURAL AMINO ACIDS"/>
    <property type="match status" value="1"/>
</dbReference>
<evidence type="ECO:0000313" key="5">
    <source>
        <dbReference type="EMBL" id="AJC74507.1"/>
    </source>
</evidence>
<dbReference type="PaxDb" id="1123384-AJ81_10335"/>
<dbReference type="Gene3D" id="3.40.50.2300">
    <property type="match status" value="2"/>
</dbReference>
<dbReference type="Pfam" id="PF13458">
    <property type="entry name" value="Peripla_BP_6"/>
    <property type="match status" value="1"/>
</dbReference>
<name>A0A0X1KT61_9THEM</name>
<dbReference type="PANTHER" id="PTHR30483">
    <property type="entry name" value="LEUCINE-SPECIFIC-BINDING PROTEIN"/>
    <property type="match status" value="1"/>
</dbReference>
<keyword evidence="2 3" id="KW-0732">Signal</keyword>
<sequence>MRRFFLVVLMVSAALMFAAEVTEVRIGAGWEMTGPIAGFGQMSWDGVKLAMKLRPTVNIGGKDVPVKVILLDNKGDKAEAANVARRLIDMEKVVAILGPCTSSCALAAGAIAEQKQVPLVTNTATNPLVTQNRRFIFRACFVDTLQGELLAKFAWEEFKSRKVAIFVDVAQDYVVGLANYFKRAFAKFGGKFFEVYYNTGDQDFSAQLTYALAQNPDTIFLPGYYAEIALICKQARELGFTGNFLAGDGADAPELIQIGGKFVEGLCYTTYFHQDADLSPKTKPFVEAYVKEYNRRPDAFGALAFDAYNLVLDAIERAQSLDPVAIRDALAATKDFAGVAGMISFPPDSGDPVKPAVIIEIKGGKPELKTVVRP</sequence>
<feature type="signal peptide" evidence="3">
    <location>
        <begin position="1"/>
        <end position="18"/>
    </location>
</feature>
<evidence type="ECO:0000256" key="1">
    <source>
        <dbReference type="ARBA" id="ARBA00010062"/>
    </source>
</evidence>
<dbReference type="SUPFAM" id="SSF53822">
    <property type="entry name" value="Periplasmic binding protein-like I"/>
    <property type="match status" value="1"/>
</dbReference>
<comment type="similarity">
    <text evidence="1">Belongs to the leucine-binding protein family.</text>
</comment>
<dbReference type="InterPro" id="IPR028081">
    <property type="entry name" value="Leu-bd"/>
</dbReference>
<protein>
    <submittedName>
        <fullName evidence="5">Branched-chain amino acid ABC transporter substrate-binding protein</fullName>
    </submittedName>
</protein>
<dbReference type="InterPro" id="IPR051010">
    <property type="entry name" value="BCAA_transport"/>
</dbReference>
<gene>
    <name evidence="5" type="ORF">AJ81_10335</name>
</gene>